<organism evidence="1 2">
    <name type="scientific">Magnetovibrio blakemorei</name>
    <dbReference type="NCBI Taxonomy" id="28181"/>
    <lineage>
        <taxon>Bacteria</taxon>
        <taxon>Pseudomonadati</taxon>
        <taxon>Pseudomonadota</taxon>
        <taxon>Alphaproteobacteria</taxon>
        <taxon>Rhodospirillales</taxon>
        <taxon>Magnetovibrionaceae</taxon>
        <taxon>Magnetovibrio</taxon>
    </lineage>
</organism>
<accession>A0A1E5Q3B9</accession>
<evidence type="ECO:0000313" key="2">
    <source>
        <dbReference type="Proteomes" id="UP000095347"/>
    </source>
</evidence>
<dbReference type="SUPFAM" id="SSF46565">
    <property type="entry name" value="Chaperone J-domain"/>
    <property type="match status" value="1"/>
</dbReference>
<dbReference type="EMBL" id="MCGG01000078">
    <property type="protein sequence ID" value="OEJ64069.1"/>
    <property type="molecule type" value="Genomic_DNA"/>
</dbReference>
<dbReference type="CDD" id="cd06257">
    <property type="entry name" value="DnaJ"/>
    <property type="match status" value="1"/>
</dbReference>
<dbReference type="InterPro" id="IPR001623">
    <property type="entry name" value="DnaJ_domain"/>
</dbReference>
<keyword evidence="2" id="KW-1185">Reference proteome</keyword>
<gene>
    <name evidence="1" type="ORF">BEN30_01295</name>
</gene>
<dbReference type="Proteomes" id="UP000095347">
    <property type="component" value="Unassembled WGS sequence"/>
</dbReference>
<proteinExistence type="predicted"/>
<protein>
    <recommendedName>
        <fullName evidence="3">J domain-containing protein</fullName>
    </recommendedName>
</protein>
<dbReference type="OrthoDB" id="7302646at2"/>
<reference evidence="2" key="1">
    <citation type="submission" date="2016-07" db="EMBL/GenBank/DDBJ databases">
        <authorList>
            <person name="Florea S."/>
            <person name="Webb J.S."/>
            <person name="Jaromczyk J."/>
            <person name="Schardl C.L."/>
        </authorList>
    </citation>
    <scope>NUCLEOTIDE SEQUENCE [LARGE SCALE GENOMIC DNA]</scope>
    <source>
        <strain evidence="2">MV-1</strain>
    </source>
</reference>
<evidence type="ECO:0000313" key="1">
    <source>
        <dbReference type="EMBL" id="OEJ64069.1"/>
    </source>
</evidence>
<comment type="caution">
    <text evidence="1">The sequence shown here is derived from an EMBL/GenBank/DDBJ whole genome shotgun (WGS) entry which is preliminary data.</text>
</comment>
<dbReference type="Gene3D" id="1.10.287.110">
    <property type="entry name" value="DnaJ domain"/>
    <property type="match status" value="1"/>
</dbReference>
<sequence>MSFEKPSNKHSYTVPCASRFRDEVFALAQAKHCNVADLARSVVLVVPLAVINAHKDPGEPARDDRETVILKSGRSVGKPWRRKPRLQVRMAPGFEIETIRKALALALAIERGHMNVDVESEAAISEAEMEQEAQHALLRDTHDEMARLQNVVKALYFEPISDGVQTREQALYVLGLPPGSQPDLNTVRLRFRRLATVFHPDGKDGCHQRMSQLNAAMELLRRGSH</sequence>
<name>A0A1E5Q3B9_9PROT</name>
<dbReference type="InterPro" id="IPR036869">
    <property type="entry name" value="J_dom_sf"/>
</dbReference>
<evidence type="ECO:0008006" key="3">
    <source>
        <dbReference type="Google" id="ProtNLM"/>
    </source>
</evidence>
<dbReference type="RefSeq" id="WP_069959416.1">
    <property type="nucleotide sequence ID" value="NZ_MCGG01000078.1"/>
</dbReference>
<dbReference type="AlphaFoldDB" id="A0A1E5Q3B9"/>